<evidence type="ECO:0000256" key="5">
    <source>
        <dbReference type="ARBA" id="ARBA00022729"/>
    </source>
</evidence>
<evidence type="ECO:0000256" key="7">
    <source>
        <dbReference type="PIRSR" id="PIRSR615527-1"/>
    </source>
</evidence>
<dbReference type="InterPro" id="IPR029062">
    <property type="entry name" value="Class_I_gatase-like"/>
</dbReference>
<dbReference type="EC" id="3.4.19.9" evidence="3 8"/>
<dbReference type="AlphaFoldDB" id="A0A024UPG6"/>
<keyword evidence="6 8" id="KW-0378">Hydrolase</keyword>
<sequence>MAASSLEQRAPMLRTAPQHGSRLVTILVVATMVVSLGLVLSRPSHEMEAVQALRAVPKQTRNPIIGVHSHQDSEFGDEFIAASYIKWIESAGGRAVRIPWNAPEDELTRLLSSVNGVLFPGGDPDPSPAAAFVYARALELNRNGTHFPLWGTCLGFEWMLQLQTANLHILDKVDAQNLSSTLSLVHPRQSRLFSFSPVFNSLTTEPITDNFHHFGILADHFAATELLTSFYKVLATSQDRQGATYVAAIEAVDVPFYGVQFHPEKNPYEFGLSADGTSYESIDHSYAAIMTSQAFAHFFVSEARKNDHGFPTPAEEQAALLYNSPRSNRSYPMYEEVFVFSTK</sequence>
<dbReference type="EMBL" id="KI913953">
    <property type="protein sequence ID" value="ETW08194.1"/>
    <property type="molecule type" value="Genomic_DNA"/>
</dbReference>
<dbReference type="GeneID" id="20077897"/>
<protein>
    <recommendedName>
        <fullName evidence="3 8">folate gamma-glutamyl hydrolase</fullName>
        <ecNumber evidence="3 8">3.4.19.9</ecNumber>
    </recommendedName>
</protein>
<organism evidence="10">
    <name type="scientific">Aphanomyces invadans</name>
    <dbReference type="NCBI Taxonomy" id="157072"/>
    <lineage>
        <taxon>Eukaryota</taxon>
        <taxon>Sar</taxon>
        <taxon>Stramenopiles</taxon>
        <taxon>Oomycota</taxon>
        <taxon>Saprolegniomycetes</taxon>
        <taxon>Saprolegniales</taxon>
        <taxon>Verrucalvaceae</taxon>
        <taxon>Aphanomyces</taxon>
    </lineage>
</organism>
<keyword evidence="4" id="KW-0964">Secreted</keyword>
<evidence type="ECO:0000256" key="2">
    <source>
        <dbReference type="ARBA" id="ARBA00011083"/>
    </source>
</evidence>
<dbReference type="InterPro" id="IPR015527">
    <property type="entry name" value="Pept_C26_g-glut_hydrolase"/>
</dbReference>
<feature type="active site" description="Nucleophile" evidence="7 8">
    <location>
        <position position="153"/>
    </location>
</feature>
<dbReference type="STRING" id="157072.A0A024UPG6"/>
<accession>A0A024UPG6</accession>
<evidence type="ECO:0000256" key="3">
    <source>
        <dbReference type="ARBA" id="ARBA00012886"/>
    </source>
</evidence>
<dbReference type="eggNOG" id="KOG1559">
    <property type="taxonomic scope" value="Eukaryota"/>
</dbReference>
<keyword evidence="9" id="KW-0812">Transmembrane</keyword>
<feature type="active site" description="Proton donor" evidence="7">
    <location>
        <position position="262"/>
    </location>
</feature>
<evidence type="ECO:0000313" key="10">
    <source>
        <dbReference type="EMBL" id="ETW08194.1"/>
    </source>
</evidence>
<dbReference type="SUPFAM" id="SSF52317">
    <property type="entry name" value="Class I glutamine amidotransferase-like"/>
    <property type="match status" value="1"/>
</dbReference>
<proteinExistence type="inferred from homology"/>
<dbReference type="GO" id="GO:0034722">
    <property type="term" value="F:gamma-glutamyl-peptidase activity"/>
    <property type="evidence" value="ECO:0007669"/>
    <property type="project" value="UniProtKB-UniRule"/>
</dbReference>
<name>A0A024UPG6_9STRA</name>
<dbReference type="GO" id="GO:0005773">
    <property type="term" value="C:vacuole"/>
    <property type="evidence" value="ECO:0007669"/>
    <property type="project" value="TreeGrafter"/>
</dbReference>
<comment type="catalytic activity">
    <reaction evidence="8">
        <text>(6S)-5,6,7,8-tetrahydrofolyl-(gamma-L-Glu)(n) + (n-1) H2O = (6S)-5,6,7,8-tetrahydrofolate + (n-1) L-glutamate</text>
        <dbReference type="Rhea" id="RHEA:56784"/>
        <dbReference type="Rhea" id="RHEA-COMP:14738"/>
        <dbReference type="ChEBI" id="CHEBI:15377"/>
        <dbReference type="ChEBI" id="CHEBI:29985"/>
        <dbReference type="ChEBI" id="CHEBI:57453"/>
        <dbReference type="ChEBI" id="CHEBI:141005"/>
        <dbReference type="EC" id="3.4.19.9"/>
    </reaction>
</comment>
<feature type="transmembrane region" description="Helical" evidence="9">
    <location>
        <begin position="21"/>
        <end position="40"/>
    </location>
</feature>
<comment type="similarity">
    <text evidence="2">Belongs to the peptidase C26 family.</text>
</comment>
<comment type="subcellular location">
    <subcellularLocation>
        <location evidence="1">Secreted</location>
        <location evidence="1">Extracellular space</location>
    </subcellularLocation>
</comment>
<keyword evidence="5" id="KW-0732">Signal</keyword>
<keyword evidence="9" id="KW-1133">Transmembrane helix</keyword>
<evidence type="ECO:0000256" key="8">
    <source>
        <dbReference type="PROSITE-ProRule" id="PRU00607"/>
    </source>
</evidence>
<feature type="active site" evidence="8">
    <location>
        <position position="262"/>
    </location>
</feature>
<dbReference type="GO" id="GO:0046900">
    <property type="term" value="P:tetrahydrofolylpolyglutamate metabolic process"/>
    <property type="evidence" value="ECO:0007669"/>
    <property type="project" value="TreeGrafter"/>
</dbReference>
<dbReference type="PROSITE" id="PS51273">
    <property type="entry name" value="GATASE_TYPE_1"/>
    <property type="match status" value="1"/>
</dbReference>
<dbReference type="Pfam" id="PF07722">
    <property type="entry name" value="Peptidase_C26"/>
    <property type="match status" value="1"/>
</dbReference>
<evidence type="ECO:0000256" key="4">
    <source>
        <dbReference type="ARBA" id="ARBA00022525"/>
    </source>
</evidence>
<dbReference type="OrthoDB" id="64220at2759"/>
<reference evidence="10" key="1">
    <citation type="submission" date="2013-12" db="EMBL/GenBank/DDBJ databases">
        <title>The Genome Sequence of Aphanomyces invadans NJM9701.</title>
        <authorList>
            <consortium name="The Broad Institute Genomics Platform"/>
            <person name="Russ C."/>
            <person name="Tyler B."/>
            <person name="van West P."/>
            <person name="Dieguez-Uribeondo J."/>
            <person name="Young S.K."/>
            <person name="Zeng Q."/>
            <person name="Gargeya S."/>
            <person name="Fitzgerald M."/>
            <person name="Abouelleil A."/>
            <person name="Alvarado L."/>
            <person name="Chapman S.B."/>
            <person name="Gainer-Dewar J."/>
            <person name="Goldberg J."/>
            <person name="Griggs A."/>
            <person name="Gujja S."/>
            <person name="Hansen M."/>
            <person name="Howarth C."/>
            <person name="Imamovic A."/>
            <person name="Ireland A."/>
            <person name="Larimer J."/>
            <person name="McCowan C."/>
            <person name="Murphy C."/>
            <person name="Pearson M."/>
            <person name="Poon T.W."/>
            <person name="Priest M."/>
            <person name="Roberts A."/>
            <person name="Saif S."/>
            <person name="Shea T."/>
            <person name="Sykes S."/>
            <person name="Wortman J."/>
            <person name="Nusbaum C."/>
            <person name="Birren B."/>
        </authorList>
    </citation>
    <scope>NUCLEOTIDE SEQUENCE [LARGE SCALE GENOMIC DNA]</scope>
    <source>
        <strain evidence="10">NJM9701</strain>
    </source>
</reference>
<dbReference type="PANTHER" id="PTHR11315:SF0">
    <property type="entry name" value="FOLATE GAMMA-GLUTAMYL HYDROLASE"/>
    <property type="match status" value="1"/>
</dbReference>
<dbReference type="PROSITE" id="PS51275">
    <property type="entry name" value="PEPTIDASE_C26_GGH"/>
    <property type="match status" value="1"/>
</dbReference>
<evidence type="ECO:0000256" key="6">
    <source>
        <dbReference type="ARBA" id="ARBA00022801"/>
    </source>
</evidence>
<dbReference type="InterPro" id="IPR011697">
    <property type="entry name" value="Peptidase_C26"/>
</dbReference>
<keyword evidence="9" id="KW-0472">Membrane</keyword>
<dbReference type="VEuPathDB" id="FungiDB:H310_00847"/>
<dbReference type="RefSeq" id="XP_008861999.1">
    <property type="nucleotide sequence ID" value="XM_008863777.1"/>
</dbReference>
<gene>
    <name evidence="10" type="ORF">H310_00847</name>
</gene>
<dbReference type="PANTHER" id="PTHR11315">
    <property type="entry name" value="PROTEASE FAMILY C26 GAMMA-GLUTAMYL HYDROLASE"/>
    <property type="match status" value="1"/>
</dbReference>
<evidence type="ECO:0000256" key="1">
    <source>
        <dbReference type="ARBA" id="ARBA00004239"/>
    </source>
</evidence>
<dbReference type="Gene3D" id="3.40.50.880">
    <property type="match status" value="1"/>
</dbReference>
<dbReference type="GO" id="GO:0005576">
    <property type="term" value="C:extracellular region"/>
    <property type="evidence" value="ECO:0007669"/>
    <property type="project" value="UniProtKB-SubCell"/>
</dbReference>
<evidence type="ECO:0000256" key="9">
    <source>
        <dbReference type="SAM" id="Phobius"/>
    </source>
</evidence>